<dbReference type="GO" id="GO:0019509">
    <property type="term" value="P:L-methionine salvage from methylthioadenosine"/>
    <property type="evidence" value="ECO:0007669"/>
    <property type="project" value="UniProtKB-UniRule"/>
</dbReference>
<dbReference type="AlphaFoldDB" id="A0A433DDD1"/>
<name>A0A433DDD1_9FUNG</name>
<protein>
    <recommendedName>
        <fullName evidence="7">Methylthioribulose-1-phosphate dehydratase</fullName>
        <shortName evidence="7">MTRu-1-P dehydratase</shortName>
        <ecNumber evidence="7">4.2.1.109</ecNumber>
    </recommendedName>
</protein>
<keyword evidence="4 7" id="KW-0862">Zinc</keyword>
<comment type="similarity">
    <text evidence="7">Belongs to the aldolase class II family. MtnB subfamily.</text>
</comment>
<dbReference type="PANTHER" id="PTHR10640:SF7">
    <property type="entry name" value="METHYLTHIORIBULOSE-1-PHOSPHATE DEHYDRATASE"/>
    <property type="match status" value="1"/>
</dbReference>
<dbReference type="InterPro" id="IPR027514">
    <property type="entry name" value="Salvage_MtnB_euk"/>
</dbReference>
<dbReference type="InterPro" id="IPR036409">
    <property type="entry name" value="Aldolase_II/adducin_N_sf"/>
</dbReference>
<feature type="binding site" evidence="7">
    <location>
        <position position="149"/>
    </location>
    <ligand>
        <name>Zn(2+)</name>
        <dbReference type="ChEBI" id="CHEBI:29105"/>
    </ligand>
</feature>
<comment type="subcellular location">
    <subcellularLocation>
        <location evidence="7">Cytoplasm</location>
    </subcellularLocation>
</comment>
<comment type="cofactor">
    <cofactor evidence="7">
        <name>Zn(2+)</name>
        <dbReference type="ChEBI" id="CHEBI:29105"/>
    </cofactor>
    <text evidence="7">Binds 1 zinc ion per subunit.</text>
</comment>
<evidence type="ECO:0000256" key="4">
    <source>
        <dbReference type="ARBA" id="ARBA00022833"/>
    </source>
</evidence>
<dbReference type="PANTHER" id="PTHR10640">
    <property type="entry name" value="METHYLTHIORIBULOSE-1-PHOSPHATE DEHYDRATASE"/>
    <property type="match status" value="1"/>
</dbReference>
<evidence type="ECO:0000256" key="1">
    <source>
        <dbReference type="ARBA" id="ARBA00022490"/>
    </source>
</evidence>
<feature type="binding site" evidence="7">
    <location>
        <position position="129"/>
    </location>
    <ligand>
        <name>substrate</name>
    </ligand>
</feature>
<dbReference type="InterPro" id="IPR017714">
    <property type="entry name" value="MethylthioRu-1-P_deHdtase_MtnB"/>
</dbReference>
<keyword evidence="2 7" id="KW-0028">Amino-acid biosynthesis</keyword>
<evidence type="ECO:0000313" key="9">
    <source>
        <dbReference type="EMBL" id="RUP48816.1"/>
    </source>
</evidence>
<sequence length="274" mass="30465">MTTPTNLLAPTTNPDELVRSSDPNHPANLIPELCSLFYTLGWVTGTGSYGHLDALTLSAFFSLLPLLFPAFGAIIDCLSGGISIRKDDHVFLAPSGVQKERIQPKDLFVMTLASRTLLRQPLVFKPSACTPLFYNAYTMRHAGACIHTHSQNAVMATLLYPSDTFQITHQEMIKGIRRGSSGTNLRYFDTLVVPIVENTPEEENLTERMAVAMQKHPETNAVLVRRHGVYVWGENWEKAKTMSECYDYLFEIAVKMKSIGLDPAAKPAGEPDYE</sequence>
<feature type="active site" description="Proton donor/acceptor" evidence="7">
    <location>
        <position position="171"/>
    </location>
</feature>
<feature type="binding site" evidence="7">
    <location>
        <position position="147"/>
    </location>
    <ligand>
        <name>Zn(2+)</name>
        <dbReference type="ChEBI" id="CHEBI:29105"/>
    </ligand>
</feature>
<reference evidence="9 10" key="1">
    <citation type="journal article" date="2018" name="New Phytol.">
        <title>Phylogenomics of Endogonaceae and evolution of mycorrhizas within Mucoromycota.</title>
        <authorList>
            <person name="Chang Y."/>
            <person name="Desiro A."/>
            <person name="Na H."/>
            <person name="Sandor L."/>
            <person name="Lipzen A."/>
            <person name="Clum A."/>
            <person name="Barry K."/>
            <person name="Grigoriev I.V."/>
            <person name="Martin F.M."/>
            <person name="Stajich J.E."/>
            <person name="Smith M.E."/>
            <person name="Bonito G."/>
            <person name="Spatafora J.W."/>
        </authorList>
    </citation>
    <scope>NUCLEOTIDE SEQUENCE [LARGE SCALE GENOMIC DNA]</scope>
    <source>
        <strain evidence="9 10">GMNB39</strain>
    </source>
</reference>
<comment type="function">
    <text evidence="7">Catalyzes the dehydration of methylthioribulose-1-phosphate (MTRu-1-P) into 2,3-diketo-5-methylthiopentyl-1-phosphate (DK-MTP-1-P).</text>
</comment>
<dbReference type="HAMAP" id="MF_03116">
    <property type="entry name" value="Salvage_MtnB_euk"/>
    <property type="match status" value="1"/>
</dbReference>
<comment type="catalytic activity">
    <reaction evidence="7">
        <text>5-(methylsulfanyl)-D-ribulose 1-phosphate = 5-methylsulfanyl-2,3-dioxopentyl phosphate + H2O</text>
        <dbReference type="Rhea" id="RHEA:15549"/>
        <dbReference type="ChEBI" id="CHEBI:15377"/>
        <dbReference type="ChEBI" id="CHEBI:58548"/>
        <dbReference type="ChEBI" id="CHEBI:58828"/>
        <dbReference type="EC" id="4.2.1.109"/>
    </reaction>
</comment>
<dbReference type="Pfam" id="PF00596">
    <property type="entry name" value="Aldolase_II"/>
    <property type="match status" value="1"/>
</dbReference>
<dbReference type="Gene3D" id="3.40.225.10">
    <property type="entry name" value="Class II aldolase/adducin N-terminal domain"/>
    <property type="match status" value="1"/>
</dbReference>
<dbReference type="EC" id="4.2.1.109" evidence="7"/>
<organism evidence="9 10">
    <name type="scientific">Jimgerdemannia flammicorona</name>
    <dbReference type="NCBI Taxonomy" id="994334"/>
    <lineage>
        <taxon>Eukaryota</taxon>
        <taxon>Fungi</taxon>
        <taxon>Fungi incertae sedis</taxon>
        <taxon>Mucoromycota</taxon>
        <taxon>Mucoromycotina</taxon>
        <taxon>Endogonomycetes</taxon>
        <taxon>Endogonales</taxon>
        <taxon>Endogonaceae</taxon>
        <taxon>Jimgerdemannia</taxon>
    </lineage>
</organism>
<dbReference type="InterPro" id="IPR001303">
    <property type="entry name" value="Aldolase_II/adducin_N"/>
</dbReference>
<dbReference type="NCBIfam" id="TIGR03328">
    <property type="entry name" value="salvage_mtnB"/>
    <property type="match status" value="1"/>
</dbReference>
<dbReference type="EMBL" id="RBNI01002922">
    <property type="protein sequence ID" value="RUP48816.1"/>
    <property type="molecule type" value="Genomic_DNA"/>
</dbReference>
<comment type="pathway">
    <text evidence="7">Amino-acid biosynthesis; L-methionine biosynthesis via salvage pathway; L-methionine from S-methyl-5-thio-alpha-D-ribose 1-phosphate: step 2/6.</text>
</comment>
<keyword evidence="10" id="KW-1185">Reference proteome</keyword>
<evidence type="ECO:0000256" key="7">
    <source>
        <dbReference type="HAMAP-Rule" id="MF_03116"/>
    </source>
</evidence>
<keyword evidence="5 7" id="KW-0486">Methionine biosynthesis</keyword>
<dbReference type="FunFam" id="3.40.225.10:FF:000003">
    <property type="entry name" value="Methylthioribulose-1-phosphate dehydratase"/>
    <property type="match status" value="1"/>
</dbReference>
<dbReference type="OrthoDB" id="191080at2759"/>
<dbReference type="GO" id="GO:0046570">
    <property type="term" value="F:methylthioribulose 1-phosphate dehydratase activity"/>
    <property type="evidence" value="ECO:0007669"/>
    <property type="project" value="UniProtKB-UniRule"/>
</dbReference>
<gene>
    <name evidence="7" type="primary">MDE1</name>
    <name evidence="9" type="ORF">BC936DRAFT_143907</name>
</gene>
<evidence type="ECO:0000256" key="5">
    <source>
        <dbReference type="ARBA" id="ARBA00023167"/>
    </source>
</evidence>
<keyword evidence="6 7" id="KW-0456">Lyase</keyword>
<keyword evidence="1 7" id="KW-0963">Cytoplasm</keyword>
<feature type="binding site" evidence="7">
    <location>
        <position position="227"/>
    </location>
    <ligand>
        <name>Zn(2+)</name>
        <dbReference type="ChEBI" id="CHEBI:29105"/>
    </ligand>
</feature>
<evidence type="ECO:0000256" key="3">
    <source>
        <dbReference type="ARBA" id="ARBA00022723"/>
    </source>
</evidence>
<evidence type="ECO:0000313" key="10">
    <source>
        <dbReference type="Proteomes" id="UP000268093"/>
    </source>
</evidence>
<feature type="domain" description="Class II aldolase/adducin N-terminal" evidence="8">
    <location>
        <begin position="28"/>
        <end position="254"/>
    </location>
</feature>
<evidence type="ECO:0000256" key="2">
    <source>
        <dbReference type="ARBA" id="ARBA00022605"/>
    </source>
</evidence>
<dbReference type="SMART" id="SM01007">
    <property type="entry name" value="Aldolase_II"/>
    <property type="match status" value="1"/>
</dbReference>
<dbReference type="Proteomes" id="UP000268093">
    <property type="component" value="Unassembled WGS sequence"/>
</dbReference>
<evidence type="ECO:0000256" key="6">
    <source>
        <dbReference type="ARBA" id="ARBA00023239"/>
    </source>
</evidence>
<dbReference type="GO" id="GO:0005737">
    <property type="term" value="C:cytoplasm"/>
    <property type="evidence" value="ECO:0007669"/>
    <property type="project" value="UniProtKB-SubCell"/>
</dbReference>
<dbReference type="SUPFAM" id="SSF53639">
    <property type="entry name" value="AraD/HMP-PK domain-like"/>
    <property type="match status" value="1"/>
</dbReference>
<comment type="caution">
    <text evidence="9">The sequence shown here is derived from an EMBL/GenBank/DDBJ whole genome shotgun (WGS) entry which is preliminary data.</text>
</comment>
<accession>A0A433DDD1</accession>
<dbReference type="GO" id="GO:0008270">
    <property type="term" value="F:zinc ion binding"/>
    <property type="evidence" value="ECO:0007669"/>
    <property type="project" value="UniProtKB-UniRule"/>
</dbReference>
<keyword evidence="3 7" id="KW-0479">Metal-binding</keyword>
<proteinExistence type="inferred from homology"/>
<evidence type="ECO:0000259" key="8">
    <source>
        <dbReference type="SMART" id="SM01007"/>
    </source>
</evidence>
<dbReference type="UniPathway" id="UPA00904">
    <property type="reaction ID" value="UER00875"/>
</dbReference>